<keyword evidence="3" id="KW-1185">Reference proteome</keyword>
<evidence type="ECO:0000256" key="1">
    <source>
        <dbReference type="SAM" id="MobiDB-lite"/>
    </source>
</evidence>
<comment type="caution">
    <text evidence="2">The sequence shown here is derived from an EMBL/GenBank/DDBJ whole genome shotgun (WGS) entry which is preliminary data.</text>
</comment>
<organism evidence="2 3">
    <name type="scientific">Meripilus lineatus</name>
    <dbReference type="NCBI Taxonomy" id="2056292"/>
    <lineage>
        <taxon>Eukaryota</taxon>
        <taxon>Fungi</taxon>
        <taxon>Dikarya</taxon>
        <taxon>Basidiomycota</taxon>
        <taxon>Agaricomycotina</taxon>
        <taxon>Agaricomycetes</taxon>
        <taxon>Polyporales</taxon>
        <taxon>Meripilaceae</taxon>
        <taxon>Meripilus</taxon>
    </lineage>
</organism>
<feature type="compositionally biased region" description="Acidic residues" evidence="1">
    <location>
        <begin position="199"/>
        <end position="222"/>
    </location>
</feature>
<feature type="region of interest" description="Disordered" evidence="1">
    <location>
        <begin position="1"/>
        <end position="28"/>
    </location>
</feature>
<proteinExistence type="predicted"/>
<dbReference type="AlphaFoldDB" id="A0AAD5V832"/>
<feature type="region of interest" description="Disordered" evidence="1">
    <location>
        <begin position="151"/>
        <end position="237"/>
    </location>
</feature>
<reference evidence="2" key="1">
    <citation type="submission" date="2022-07" db="EMBL/GenBank/DDBJ databases">
        <title>Genome Sequence of Physisporinus lineatus.</title>
        <authorList>
            <person name="Buettner E."/>
        </authorList>
    </citation>
    <scope>NUCLEOTIDE SEQUENCE</scope>
    <source>
        <strain evidence="2">VT162</strain>
    </source>
</reference>
<dbReference type="EMBL" id="JANAWD010000060">
    <property type="protein sequence ID" value="KAJ3488766.1"/>
    <property type="molecule type" value="Genomic_DNA"/>
</dbReference>
<evidence type="ECO:0000313" key="2">
    <source>
        <dbReference type="EMBL" id="KAJ3488766.1"/>
    </source>
</evidence>
<dbReference type="Proteomes" id="UP001212997">
    <property type="component" value="Unassembled WGS sequence"/>
</dbReference>
<gene>
    <name evidence="2" type="ORF">NLI96_g2629</name>
</gene>
<sequence>MPSSRAPHAPPNRQRRPTIPGFLPSHKPKPIEQMTVLELRSLYNRNANALANPAPSTSAYVQRISSQQNAIEARLVDLEGMDALQDMLRRTKIKGEDDMNIDGEDEEPPAPSRAVETKRRVLARFSASIPRSHNNSANPFTFQEAVRIEQEAHAQDLKRKQEAEERKRRMGLPIKGEQLTSQQRAERILAFMNHKPTESDMEDDSDDDSDEDPANWFEDDQDDGRKGQDIVEPDYEDLSSIIRIDESRIPRNVFYELQGDE</sequence>
<accession>A0AAD5V832</accession>
<name>A0AAD5V832_9APHY</name>
<feature type="compositionally biased region" description="Basic and acidic residues" evidence="1">
    <location>
        <begin position="151"/>
        <end position="167"/>
    </location>
</feature>
<protein>
    <submittedName>
        <fullName evidence="2">Uncharacterized protein</fullName>
    </submittedName>
</protein>
<evidence type="ECO:0000313" key="3">
    <source>
        <dbReference type="Proteomes" id="UP001212997"/>
    </source>
</evidence>